<evidence type="ECO:0000256" key="2">
    <source>
        <dbReference type="ARBA" id="ARBA00004613"/>
    </source>
</evidence>
<reference evidence="10 11" key="1">
    <citation type="journal article" date="2024" name="Nat. Commun.">
        <title>Phylogenomics reveals the evolutionary origins of lichenization in chlorophyte algae.</title>
        <authorList>
            <person name="Puginier C."/>
            <person name="Libourel C."/>
            <person name="Otte J."/>
            <person name="Skaloud P."/>
            <person name="Haon M."/>
            <person name="Grisel S."/>
            <person name="Petersen M."/>
            <person name="Berrin J.G."/>
            <person name="Delaux P.M."/>
            <person name="Dal Grande F."/>
            <person name="Keller J."/>
        </authorList>
    </citation>
    <scope>NUCLEOTIDE SEQUENCE [LARGE SCALE GENOMIC DNA]</scope>
    <source>
        <strain evidence="10 11">SAG 216-7</strain>
    </source>
</reference>
<proteinExistence type="inferred from homology"/>
<dbReference type="InterPro" id="IPR045053">
    <property type="entry name" value="MAN-like"/>
</dbReference>
<name>A0ABR2YEG3_9CHLO</name>
<gene>
    <name evidence="10" type="ORF">WJX75_009939</name>
</gene>
<evidence type="ECO:0000256" key="6">
    <source>
        <dbReference type="ARBA" id="ARBA00022729"/>
    </source>
</evidence>
<dbReference type="EMBL" id="JALJOT010000014">
    <property type="protein sequence ID" value="KAK9903607.1"/>
    <property type="molecule type" value="Genomic_DNA"/>
</dbReference>
<evidence type="ECO:0000256" key="7">
    <source>
        <dbReference type="ARBA" id="ARBA00022801"/>
    </source>
</evidence>
<evidence type="ECO:0000256" key="8">
    <source>
        <dbReference type="ARBA" id="ARBA00023295"/>
    </source>
</evidence>
<evidence type="ECO:0000259" key="9">
    <source>
        <dbReference type="Pfam" id="PF26410"/>
    </source>
</evidence>
<keyword evidence="6" id="KW-0732">Signal</keyword>
<comment type="similarity">
    <text evidence="3">Belongs to the glycosyl hydrolase 5 (cellulase A) family.</text>
</comment>
<evidence type="ECO:0000256" key="1">
    <source>
        <dbReference type="ARBA" id="ARBA00001678"/>
    </source>
</evidence>
<evidence type="ECO:0000256" key="3">
    <source>
        <dbReference type="ARBA" id="ARBA00005641"/>
    </source>
</evidence>
<keyword evidence="11" id="KW-1185">Reference proteome</keyword>
<dbReference type="SUPFAM" id="SSF51445">
    <property type="entry name" value="(Trans)glycosidases"/>
    <property type="match status" value="1"/>
</dbReference>
<dbReference type="Gene3D" id="3.20.20.80">
    <property type="entry name" value="Glycosidases"/>
    <property type="match status" value="1"/>
</dbReference>
<dbReference type="EC" id="3.2.1.78" evidence="4"/>
<feature type="domain" description="Glycoside hydrolase family 5" evidence="9">
    <location>
        <begin position="5"/>
        <end position="190"/>
    </location>
</feature>
<comment type="caution">
    <text evidence="10">The sequence shown here is derived from an EMBL/GenBank/DDBJ whole genome shotgun (WGS) entry which is preliminary data.</text>
</comment>
<keyword evidence="7" id="KW-0378">Hydrolase</keyword>
<sequence length="251" mass="27700">MAGLRNTYNGRLYKEDPTIFAWDILNEPRQTTGDYTTVQKWIDMMASFVKSVDPNHMVTIGEEGFFGPNDPHVNCNPSYPSSSWPSQEGQDFTNNHRSKDIDFTAVHAWPDNWKVSGADFMTQWVNCHIEASASLGKPMLLEEFGKVVSQDGSYNRINERNPYYKAALDAVKASISAGKAAKGALFWEWTVRNPSEGIDVSLPNGLHPYGVSVWDETFQGPVKDMAQFISANTGNKVASCSSQGGAVTAFG</sequence>
<dbReference type="InterPro" id="IPR001547">
    <property type="entry name" value="Glyco_hydro_5"/>
</dbReference>
<dbReference type="PANTHER" id="PTHR31451">
    <property type="match status" value="1"/>
</dbReference>
<dbReference type="PANTHER" id="PTHR31451:SF39">
    <property type="entry name" value="MANNAN ENDO-1,4-BETA-MANNOSIDASE 1"/>
    <property type="match status" value="1"/>
</dbReference>
<evidence type="ECO:0000256" key="5">
    <source>
        <dbReference type="ARBA" id="ARBA00022525"/>
    </source>
</evidence>
<dbReference type="InterPro" id="IPR017853">
    <property type="entry name" value="GH"/>
</dbReference>
<evidence type="ECO:0000313" key="11">
    <source>
        <dbReference type="Proteomes" id="UP001491310"/>
    </source>
</evidence>
<protein>
    <recommendedName>
        <fullName evidence="4">mannan endo-1,4-beta-mannosidase</fullName>
        <ecNumber evidence="4">3.2.1.78</ecNumber>
    </recommendedName>
</protein>
<dbReference type="Pfam" id="PF26410">
    <property type="entry name" value="GH5_mannosidase"/>
    <property type="match status" value="1"/>
</dbReference>
<dbReference type="Proteomes" id="UP001491310">
    <property type="component" value="Unassembled WGS sequence"/>
</dbReference>
<comment type="subcellular location">
    <subcellularLocation>
        <location evidence="2">Secreted</location>
    </subcellularLocation>
</comment>
<keyword evidence="8" id="KW-0326">Glycosidase</keyword>
<evidence type="ECO:0000313" key="10">
    <source>
        <dbReference type="EMBL" id="KAK9903607.1"/>
    </source>
</evidence>
<evidence type="ECO:0000256" key="4">
    <source>
        <dbReference type="ARBA" id="ARBA00012706"/>
    </source>
</evidence>
<keyword evidence="5" id="KW-0964">Secreted</keyword>
<accession>A0ABR2YEG3</accession>
<comment type="catalytic activity">
    <reaction evidence="1">
        <text>Random hydrolysis of (1-&gt;4)-beta-D-mannosidic linkages in mannans, galactomannans and glucomannans.</text>
        <dbReference type="EC" id="3.2.1.78"/>
    </reaction>
</comment>
<organism evidence="10 11">
    <name type="scientific">Coccomyxa subellipsoidea</name>
    <dbReference type="NCBI Taxonomy" id="248742"/>
    <lineage>
        <taxon>Eukaryota</taxon>
        <taxon>Viridiplantae</taxon>
        <taxon>Chlorophyta</taxon>
        <taxon>core chlorophytes</taxon>
        <taxon>Trebouxiophyceae</taxon>
        <taxon>Trebouxiophyceae incertae sedis</taxon>
        <taxon>Coccomyxaceae</taxon>
        <taxon>Coccomyxa</taxon>
    </lineage>
</organism>